<dbReference type="AlphaFoldDB" id="A0A4Y2KWB9"/>
<dbReference type="EMBL" id="BGPR01196639">
    <property type="protein sequence ID" value="GBN06459.1"/>
    <property type="molecule type" value="Genomic_DNA"/>
</dbReference>
<evidence type="ECO:0000313" key="2">
    <source>
        <dbReference type="Proteomes" id="UP000499080"/>
    </source>
</evidence>
<accession>A0A4Y2KWB9</accession>
<evidence type="ECO:0000313" key="1">
    <source>
        <dbReference type="EMBL" id="GBN06459.1"/>
    </source>
</evidence>
<comment type="caution">
    <text evidence="1">The sequence shown here is derived from an EMBL/GenBank/DDBJ whole genome shotgun (WGS) entry which is preliminary data.</text>
</comment>
<keyword evidence="2" id="KW-1185">Reference proteome</keyword>
<reference evidence="1 2" key="1">
    <citation type="journal article" date="2019" name="Sci. Rep.">
        <title>Orb-weaving spider Araneus ventricosus genome elucidates the spidroin gene catalogue.</title>
        <authorList>
            <person name="Kono N."/>
            <person name="Nakamura H."/>
            <person name="Ohtoshi R."/>
            <person name="Moran D.A.P."/>
            <person name="Shinohara A."/>
            <person name="Yoshida Y."/>
            <person name="Fujiwara M."/>
            <person name="Mori M."/>
            <person name="Tomita M."/>
            <person name="Arakawa K."/>
        </authorList>
    </citation>
    <scope>NUCLEOTIDE SEQUENCE [LARGE SCALE GENOMIC DNA]</scope>
</reference>
<name>A0A4Y2KWB9_ARAVE</name>
<organism evidence="1 2">
    <name type="scientific">Araneus ventricosus</name>
    <name type="common">Orbweaver spider</name>
    <name type="synonym">Epeira ventricosa</name>
    <dbReference type="NCBI Taxonomy" id="182803"/>
    <lineage>
        <taxon>Eukaryota</taxon>
        <taxon>Metazoa</taxon>
        <taxon>Ecdysozoa</taxon>
        <taxon>Arthropoda</taxon>
        <taxon>Chelicerata</taxon>
        <taxon>Arachnida</taxon>
        <taxon>Araneae</taxon>
        <taxon>Araneomorphae</taxon>
        <taxon>Entelegynae</taxon>
        <taxon>Araneoidea</taxon>
        <taxon>Araneidae</taxon>
        <taxon>Araneus</taxon>
    </lineage>
</organism>
<gene>
    <name evidence="1" type="ORF">AVEN_76553_1</name>
</gene>
<proteinExistence type="predicted"/>
<protein>
    <submittedName>
        <fullName evidence="1">Uncharacterized protein</fullName>
    </submittedName>
</protein>
<dbReference type="Proteomes" id="UP000499080">
    <property type="component" value="Unassembled WGS sequence"/>
</dbReference>
<sequence>MVGKRDLQRFSPAMKGGQVSDSRRWRQTWRFGDKYDDFDDKMKGLENTRIFARTLLGRDLRSIFERFLCDIISCRKRYKHLWRAKNLFEVLSAVRVGMGSAVPVVISELLSICANNLYNNIYFLFPVLGVFRNIRE</sequence>